<reference evidence="2 3" key="1">
    <citation type="submission" date="2019-01" db="EMBL/GenBank/DDBJ databases">
        <title>Mucilaginibacter antarcticum sp. nov., isolated from antarctic soil.</title>
        <authorList>
            <person name="Yan Y.-Q."/>
            <person name="Du Z.-J."/>
        </authorList>
    </citation>
    <scope>NUCLEOTIDE SEQUENCE [LARGE SCALE GENOMIC DNA]</scope>
    <source>
        <strain evidence="2 3">F01003</strain>
    </source>
</reference>
<name>A0A444MUD0_9SPHI</name>
<dbReference type="Proteomes" id="UP000286701">
    <property type="component" value="Unassembled WGS sequence"/>
</dbReference>
<proteinExistence type="predicted"/>
<accession>A0A444MUD0</accession>
<dbReference type="InterPro" id="IPR025209">
    <property type="entry name" value="DUF4209"/>
</dbReference>
<evidence type="ECO:0000313" key="2">
    <source>
        <dbReference type="EMBL" id="RWY57209.1"/>
    </source>
</evidence>
<organism evidence="2 3">
    <name type="scientific">Mucilaginibacter gilvus</name>
    <dbReference type="NCBI Taxonomy" id="2305909"/>
    <lineage>
        <taxon>Bacteria</taxon>
        <taxon>Pseudomonadati</taxon>
        <taxon>Bacteroidota</taxon>
        <taxon>Sphingobacteriia</taxon>
        <taxon>Sphingobacteriales</taxon>
        <taxon>Sphingobacteriaceae</taxon>
        <taxon>Mucilaginibacter</taxon>
    </lineage>
</organism>
<evidence type="ECO:0000259" key="1">
    <source>
        <dbReference type="Pfam" id="PF13910"/>
    </source>
</evidence>
<dbReference type="EMBL" id="SBIW01000001">
    <property type="protein sequence ID" value="RWY57209.1"/>
    <property type="molecule type" value="Genomic_DNA"/>
</dbReference>
<gene>
    <name evidence="2" type="ORF">EPL05_01355</name>
</gene>
<dbReference type="OrthoDB" id="966138at2"/>
<dbReference type="AlphaFoldDB" id="A0A444MUD0"/>
<sequence>MYSIQAILEPIDVLSCTRLDERGVAKHIDNFIQSCDGHVDETLHWEKAAFEFHPNYKNKETGWGTYHGPMYIWPNEKGQSMECPSIQMLSETILDYYHSRAVQAQNPILTARYYGLVYDFYHRITNKRTPYDIKTNYVKALVETANGAYYTSPIYVVEKLRRALEIALSISNRELINLTKDGIISFENKTAEDKFPGLWGYSFDLLVLQNRNKSILEDLEEQQIVQTMKDRLKRLLLCENDKSSSFRNSEFAATYLAKHFRSKSDHKSKIKHIEEITDRIESRMLDETSGSKAVAEYERLHKLCTEFGLNDRAKRYLIKIRELGRKAHDEMSVFRFEHSISNEKLEAFASIIFKGRPVDKILKIAHSFIPDLGAIEQYVKDDFKANPVRYIVTQRLMDRQGRTMAVIGPIETDLEGHIFYYAFRVLKINVAPYLSYVLHKAKTDMEFEKSDILKAFEGSPVVSPARLKIIEAGLDAYFDQNYLVAIHLLIPQIEEALRNTLEIHGGVILNYREDGSSYVKTLDSILRDEITVRVLGEHVTNYFRLLLTDQRGWNLRNDVCHGLSEPESFTNMATDRVIHAILCLTNIKTF</sequence>
<keyword evidence="3" id="KW-1185">Reference proteome</keyword>
<evidence type="ECO:0000313" key="3">
    <source>
        <dbReference type="Proteomes" id="UP000286701"/>
    </source>
</evidence>
<comment type="caution">
    <text evidence="2">The sequence shown here is derived from an EMBL/GenBank/DDBJ whole genome shotgun (WGS) entry which is preliminary data.</text>
</comment>
<protein>
    <submittedName>
        <fullName evidence="2">DUF4209 domain-containing protein</fullName>
    </submittedName>
</protein>
<dbReference type="RefSeq" id="WP_128531715.1">
    <property type="nucleotide sequence ID" value="NZ_SBIW01000001.1"/>
</dbReference>
<dbReference type="Pfam" id="PF13910">
    <property type="entry name" value="DUF4209"/>
    <property type="match status" value="1"/>
</dbReference>
<feature type="domain" description="DUF4209" evidence="1">
    <location>
        <begin position="493"/>
        <end position="582"/>
    </location>
</feature>